<accession>A0A439DSM7</accession>
<feature type="chain" id="PRO_5019350072" evidence="1">
    <location>
        <begin position="36"/>
        <end position="108"/>
    </location>
</feature>
<gene>
    <name evidence="2" type="ORF">MELE44368_22225</name>
</gene>
<dbReference type="Proteomes" id="UP000287177">
    <property type="component" value="Unassembled WGS sequence"/>
</dbReference>
<feature type="signal peptide" evidence="1">
    <location>
        <begin position="1"/>
        <end position="35"/>
    </location>
</feature>
<keyword evidence="3" id="KW-1185">Reference proteome</keyword>
<dbReference type="EMBL" id="ATDN01000020">
    <property type="protein sequence ID" value="RWA19257.1"/>
    <property type="molecule type" value="Genomic_DNA"/>
</dbReference>
<keyword evidence="1" id="KW-0732">Signal</keyword>
<evidence type="ECO:0000313" key="3">
    <source>
        <dbReference type="Proteomes" id="UP000287177"/>
    </source>
</evidence>
<name>A0A439DSM7_9MYCO</name>
<sequence length="108" mass="11456">MMSTNIHRPLTATLGATVLTVVLAGQMLTAPTAHGDRTVSAQEICSQEGRVAKVRWFPPPVVGYCAHPWSILPGNSLDAGEGPISIRVPEGSYMVNPLDPLSPWVIPG</sequence>
<dbReference type="AlphaFoldDB" id="A0A439DSM7"/>
<reference evidence="2 3" key="1">
    <citation type="submission" date="2013-06" db="EMBL/GenBank/DDBJ databases">
        <title>The draft sequence of the Mycobacterium elephantis genome.</title>
        <authorList>
            <person name="Pettersson F.B."/>
            <person name="Das S."/>
            <person name="Dasgupta S."/>
            <person name="Bhattacharya A."/>
            <person name="Kirsebom L.A."/>
        </authorList>
    </citation>
    <scope>NUCLEOTIDE SEQUENCE [LARGE SCALE GENOMIC DNA]</scope>
    <source>
        <strain evidence="2 3">DSM 44368</strain>
    </source>
</reference>
<protein>
    <submittedName>
        <fullName evidence="2">Uncharacterized protein</fullName>
    </submittedName>
</protein>
<evidence type="ECO:0000313" key="2">
    <source>
        <dbReference type="EMBL" id="RWA19257.1"/>
    </source>
</evidence>
<proteinExistence type="predicted"/>
<evidence type="ECO:0000256" key="1">
    <source>
        <dbReference type="SAM" id="SignalP"/>
    </source>
</evidence>
<organism evidence="2 3">
    <name type="scientific">Mycolicibacterium elephantis DSM 44368</name>
    <dbReference type="NCBI Taxonomy" id="1335622"/>
    <lineage>
        <taxon>Bacteria</taxon>
        <taxon>Bacillati</taxon>
        <taxon>Actinomycetota</taxon>
        <taxon>Actinomycetes</taxon>
        <taxon>Mycobacteriales</taxon>
        <taxon>Mycobacteriaceae</taxon>
        <taxon>Mycolicibacterium</taxon>
    </lineage>
</organism>
<comment type="caution">
    <text evidence="2">The sequence shown here is derived from an EMBL/GenBank/DDBJ whole genome shotgun (WGS) entry which is preliminary data.</text>
</comment>